<sequence length="347" mass="39392">MNEYTGNMHIHSSYSDGSLEIEDIAAKASRAGLDFIIITDHYTLAGRYAGKEGYQQKVLVLIGMEANETKNHYLCLDIGKEVKNKNDNPQVVIDEVNRQHGIGIIAHPFEKGSPLFADGISFEWTDWKVSGFQGIEIWNFTSQWKDHVTSTIKGLWLVFYPHAALSGPCPKALAKLDEYQCRGEKIIATGGSDAHGYAMKLGMFHFQVSPYETSFKCINVHVLTELPLTGEVERDKEKIYTALRKGTLWIGYDYFINSRGFRYFAREVDQTWQMGDTVPSSKDLTLQVSTPAAVRVKLLKNGKVIQSSSGKRHIFSHIDPGVYRIEAYHRHFLGYRPWIFSNSIWVE</sequence>
<evidence type="ECO:0000313" key="2">
    <source>
        <dbReference type="EMBL" id="KUG03553.1"/>
    </source>
</evidence>
<name>A0A0W8E573_9ZZZZ</name>
<reference evidence="2" key="1">
    <citation type="journal article" date="2015" name="Proc. Natl. Acad. Sci. U.S.A.">
        <title>Networks of energetic and metabolic interactions define dynamics in microbial communities.</title>
        <authorList>
            <person name="Embree M."/>
            <person name="Liu J.K."/>
            <person name="Al-Bassam M.M."/>
            <person name="Zengler K."/>
        </authorList>
    </citation>
    <scope>NUCLEOTIDE SEQUENCE</scope>
</reference>
<dbReference type="SMART" id="SM00481">
    <property type="entry name" value="POLIIIAc"/>
    <property type="match status" value="1"/>
</dbReference>
<dbReference type="InterPro" id="IPR052018">
    <property type="entry name" value="PHP_domain"/>
</dbReference>
<evidence type="ECO:0000259" key="1">
    <source>
        <dbReference type="SMART" id="SM00481"/>
    </source>
</evidence>
<dbReference type="CDD" id="cd07432">
    <property type="entry name" value="PHP_HisPPase"/>
    <property type="match status" value="1"/>
</dbReference>
<dbReference type="GO" id="GO:0035312">
    <property type="term" value="F:5'-3' DNA exonuclease activity"/>
    <property type="evidence" value="ECO:0007669"/>
    <property type="project" value="TreeGrafter"/>
</dbReference>
<dbReference type="Pfam" id="PF02811">
    <property type="entry name" value="PHP"/>
    <property type="match status" value="1"/>
</dbReference>
<protein>
    <recommendedName>
        <fullName evidence="1">Polymerase/histidinol phosphatase N-terminal domain-containing protein</fullName>
    </recommendedName>
</protein>
<dbReference type="Gene3D" id="3.20.20.140">
    <property type="entry name" value="Metal-dependent hydrolases"/>
    <property type="match status" value="1"/>
</dbReference>
<dbReference type="InterPro" id="IPR003141">
    <property type="entry name" value="Pol/His_phosphatase_N"/>
</dbReference>
<accession>A0A0W8E573</accession>
<dbReference type="InterPro" id="IPR016195">
    <property type="entry name" value="Pol/histidinol_Pase-like"/>
</dbReference>
<dbReference type="GO" id="GO:0004534">
    <property type="term" value="F:5'-3' RNA exonuclease activity"/>
    <property type="evidence" value="ECO:0007669"/>
    <property type="project" value="TreeGrafter"/>
</dbReference>
<dbReference type="PANTHER" id="PTHR42924">
    <property type="entry name" value="EXONUCLEASE"/>
    <property type="match status" value="1"/>
</dbReference>
<dbReference type="SUPFAM" id="SSF89550">
    <property type="entry name" value="PHP domain-like"/>
    <property type="match status" value="1"/>
</dbReference>
<dbReference type="NCBIfam" id="NF038032">
    <property type="entry name" value="CehA_McbA_metalo"/>
    <property type="match status" value="1"/>
</dbReference>
<proteinExistence type="predicted"/>
<dbReference type="EMBL" id="LNQE01001877">
    <property type="protein sequence ID" value="KUG03553.1"/>
    <property type="molecule type" value="Genomic_DNA"/>
</dbReference>
<dbReference type="AlphaFoldDB" id="A0A0W8E573"/>
<comment type="caution">
    <text evidence="2">The sequence shown here is derived from an EMBL/GenBank/DDBJ whole genome shotgun (WGS) entry which is preliminary data.</text>
</comment>
<organism evidence="2">
    <name type="scientific">hydrocarbon metagenome</name>
    <dbReference type="NCBI Taxonomy" id="938273"/>
    <lineage>
        <taxon>unclassified sequences</taxon>
        <taxon>metagenomes</taxon>
        <taxon>ecological metagenomes</taxon>
    </lineage>
</organism>
<dbReference type="PANTHER" id="PTHR42924:SF3">
    <property type="entry name" value="POLYMERASE_HISTIDINOL PHOSPHATASE N-TERMINAL DOMAIN-CONTAINING PROTEIN"/>
    <property type="match status" value="1"/>
</dbReference>
<gene>
    <name evidence="2" type="ORF">ASZ90_018986</name>
</gene>
<dbReference type="InterPro" id="IPR004013">
    <property type="entry name" value="PHP_dom"/>
</dbReference>
<feature type="domain" description="Polymerase/histidinol phosphatase N-terminal" evidence="1">
    <location>
        <begin position="6"/>
        <end position="70"/>
    </location>
</feature>